<dbReference type="InterPro" id="IPR011990">
    <property type="entry name" value="TPR-like_helical_dom_sf"/>
</dbReference>
<dbReference type="Proteomes" id="UP001501207">
    <property type="component" value="Unassembled WGS sequence"/>
</dbReference>
<dbReference type="PANTHER" id="PTHR12558:SF13">
    <property type="entry name" value="CELL DIVISION CYCLE PROTEIN 27 HOMOLOG"/>
    <property type="match status" value="1"/>
</dbReference>
<organism evidence="2 3">
    <name type="scientific">Compostibacter hankyongensis</name>
    <dbReference type="NCBI Taxonomy" id="1007089"/>
    <lineage>
        <taxon>Bacteria</taxon>
        <taxon>Pseudomonadati</taxon>
        <taxon>Bacteroidota</taxon>
        <taxon>Chitinophagia</taxon>
        <taxon>Chitinophagales</taxon>
        <taxon>Chitinophagaceae</taxon>
        <taxon>Compostibacter</taxon>
    </lineage>
</organism>
<dbReference type="SUPFAM" id="SSF48452">
    <property type="entry name" value="TPR-like"/>
    <property type="match status" value="3"/>
</dbReference>
<evidence type="ECO:0000313" key="3">
    <source>
        <dbReference type="Proteomes" id="UP001501207"/>
    </source>
</evidence>
<dbReference type="Pfam" id="PF13181">
    <property type="entry name" value="TPR_8"/>
    <property type="match status" value="1"/>
</dbReference>
<dbReference type="PROSITE" id="PS51257">
    <property type="entry name" value="PROKAR_LIPOPROTEIN"/>
    <property type="match status" value="1"/>
</dbReference>
<dbReference type="PANTHER" id="PTHR12558">
    <property type="entry name" value="CELL DIVISION CYCLE 16,23,27"/>
    <property type="match status" value="1"/>
</dbReference>
<dbReference type="SMART" id="SM00028">
    <property type="entry name" value="TPR"/>
    <property type="match status" value="8"/>
</dbReference>
<dbReference type="InterPro" id="IPR019734">
    <property type="entry name" value="TPR_rpt"/>
</dbReference>
<dbReference type="EMBL" id="BAABFN010000001">
    <property type="protein sequence ID" value="GAA4304347.1"/>
    <property type="molecule type" value="Genomic_DNA"/>
</dbReference>
<proteinExistence type="predicted"/>
<feature type="repeat" description="TPR" evidence="1">
    <location>
        <begin position="328"/>
        <end position="361"/>
    </location>
</feature>
<name>A0ABP8FI98_9BACT</name>
<gene>
    <name evidence="2" type="ORF">GCM10023143_08680</name>
</gene>
<dbReference type="RefSeq" id="WP_344975930.1">
    <property type="nucleotide sequence ID" value="NZ_BAABFN010000001.1"/>
</dbReference>
<evidence type="ECO:0000313" key="2">
    <source>
        <dbReference type="EMBL" id="GAA4304347.1"/>
    </source>
</evidence>
<evidence type="ECO:0000256" key="1">
    <source>
        <dbReference type="PROSITE-ProRule" id="PRU00339"/>
    </source>
</evidence>
<comment type="caution">
    <text evidence="2">The sequence shown here is derived from an EMBL/GenBank/DDBJ whole genome shotgun (WGS) entry which is preliminary data.</text>
</comment>
<dbReference type="Pfam" id="PF13432">
    <property type="entry name" value="TPR_16"/>
    <property type="match status" value="3"/>
</dbReference>
<dbReference type="PROSITE" id="PS50005">
    <property type="entry name" value="TPR"/>
    <property type="match status" value="2"/>
</dbReference>
<sequence length="585" mass="66711">MLRCRTIIVLGCVGALVVAGSCRTTRTAGQDNAVSAVSTGADDWLSPAQRVDSLFFEAKKTAFAGEPKAAIRLFEDVLRLQPENAAAKYELSRIFGQLHEPAAALPYARSAYQADSSNRWFTIAYADALVGDKQPDKAADLFENLYRRHPHEDQYLLNEAILRGNAGRHTEALQLLDRLEEQQGVNEELVYQKQALFLKMGNTEAAAAEIRKLIRLYPEEGRYYALLAQVYDMKDLPDKAISVYDTLLKRDPGNPRALVAIALQYKKKGAERTYEKYMGKAFANPGYAIDDKIAFVYPFLKYIEVDSTKKDEALKLCRMIVHAHPGEARAYALYGDMWYQAGQPDSALVQYRRSMALDDSRFELWQQLMLIYAAKEQNDSLLRISGVVTRRFPDELLGWYFSGVVKVAEQQYPEGVRDLQQALTVPIKNDKIRNRIYISLAEAYNAMQRYADSDSCFEKALRLKPDDDLTLNNYSYYLSERGEQLKKAARMSALSLKLSPGNDNYEDTYARILFKLRRYREAKQWMERVLSRPGARAHPGYLEHYGDILYKLRQVDRAVKYWQLAREKGAGSAVLERKIAARKLP</sequence>
<accession>A0ABP8FI98</accession>
<protein>
    <submittedName>
        <fullName evidence="2">Tetratricopeptide repeat protein</fullName>
    </submittedName>
</protein>
<feature type="repeat" description="TPR" evidence="1">
    <location>
        <begin position="434"/>
        <end position="467"/>
    </location>
</feature>
<keyword evidence="3" id="KW-1185">Reference proteome</keyword>
<keyword evidence="1" id="KW-0802">TPR repeat</keyword>
<dbReference type="Gene3D" id="1.25.40.10">
    <property type="entry name" value="Tetratricopeptide repeat domain"/>
    <property type="match status" value="4"/>
</dbReference>
<reference evidence="3" key="1">
    <citation type="journal article" date="2019" name="Int. J. Syst. Evol. Microbiol.">
        <title>The Global Catalogue of Microorganisms (GCM) 10K type strain sequencing project: providing services to taxonomists for standard genome sequencing and annotation.</title>
        <authorList>
            <consortium name="The Broad Institute Genomics Platform"/>
            <consortium name="The Broad Institute Genome Sequencing Center for Infectious Disease"/>
            <person name="Wu L."/>
            <person name="Ma J."/>
        </authorList>
    </citation>
    <scope>NUCLEOTIDE SEQUENCE [LARGE SCALE GENOMIC DNA]</scope>
    <source>
        <strain evidence="3">JCM 17664</strain>
    </source>
</reference>